<dbReference type="AlphaFoldDB" id="A0A1J5RUV7"/>
<accession>A0A1J5RUV7</accession>
<sequence>MSKNMVVLTSFLLAAIAAPAFAHDAEYAKECSKEGAKISNPHKRDAFLKSCLKRIDMTAFQFSEKAEQCDQNAKNMKLNGKKKDEYLKHCYLEDDTHPNPKQTPHPKM</sequence>
<organism evidence="1">
    <name type="scientific">mine drainage metagenome</name>
    <dbReference type="NCBI Taxonomy" id="410659"/>
    <lineage>
        <taxon>unclassified sequences</taxon>
        <taxon>metagenomes</taxon>
        <taxon>ecological metagenomes</taxon>
    </lineage>
</organism>
<evidence type="ECO:0008006" key="2">
    <source>
        <dbReference type="Google" id="ProtNLM"/>
    </source>
</evidence>
<proteinExistence type="predicted"/>
<reference evidence="1" key="1">
    <citation type="submission" date="2016-10" db="EMBL/GenBank/DDBJ databases">
        <title>Sequence of Gallionella enrichment culture.</title>
        <authorList>
            <person name="Poehlein A."/>
            <person name="Muehling M."/>
            <person name="Daniel R."/>
        </authorList>
    </citation>
    <scope>NUCLEOTIDE SEQUENCE</scope>
</reference>
<evidence type="ECO:0000313" key="1">
    <source>
        <dbReference type="EMBL" id="OIQ99458.1"/>
    </source>
</evidence>
<name>A0A1J5RUV7_9ZZZZ</name>
<gene>
    <name evidence="1" type="ORF">GALL_185550</name>
</gene>
<comment type="caution">
    <text evidence="1">The sequence shown here is derived from an EMBL/GenBank/DDBJ whole genome shotgun (WGS) entry which is preliminary data.</text>
</comment>
<dbReference type="EMBL" id="MLJW01000106">
    <property type="protein sequence ID" value="OIQ99458.1"/>
    <property type="molecule type" value="Genomic_DNA"/>
</dbReference>
<protein>
    <recommendedName>
        <fullName evidence="2">PsiF repeat protein</fullName>
    </recommendedName>
</protein>